<dbReference type="InterPro" id="IPR027417">
    <property type="entry name" value="P-loop_NTPase"/>
</dbReference>
<dbReference type="AlphaFoldDB" id="A1VT60"/>
<dbReference type="KEGG" id="pna:Pnap_3541"/>
<dbReference type="SUPFAM" id="SSF52540">
    <property type="entry name" value="P-loop containing nucleoside triphosphate hydrolases"/>
    <property type="match status" value="1"/>
</dbReference>
<feature type="domain" description="ATPase AAA-type core" evidence="1">
    <location>
        <begin position="49"/>
        <end position="148"/>
    </location>
</feature>
<organism evidence="2 3">
    <name type="scientific">Polaromonas naphthalenivorans (strain CJ2)</name>
    <dbReference type="NCBI Taxonomy" id="365044"/>
    <lineage>
        <taxon>Bacteria</taxon>
        <taxon>Pseudomonadati</taxon>
        <taxon>Pseudomonadota</taxon>
        <taxon>Betaproteobacteria</taxon>
        <taxon>Burkholderiales</taxon>
        <taxon>Comamonadaceae</taxon>
        <taxon>Polaromonas</taxon>
    </lineage>
</organism>
<dbReference type="PANTHER" id="PTHR40396:SF1">
    <property type="entry name" value="ATPASE AAA-TYPE CORE DOMAIN-CONTAINING PROTEIN"/>
    <property type="match status" value="1"/>
</dbReference>
<dbReference type="Gene3D" id="3.40.50.300">
    <property type="entry name" value="P-loop containing nucleotide triphosphate hydrolases"/>
    <property type="match status" value="2"/>
</dbReference>
<sequence>MLIEFSVTNFRSFRERQTLSMVAAPRLRKRENVFKPESAGEKFSDLLKVAVIYGPNASGKSNLLKALDVVRRIAQREPSTRNIPLPISPFRFDAALADQPSVFELNFIHAGMRYQFTLSATSERIVGEKLLVYPKGHESLLYERLHSAKGESYEFGALLQDSLSAELLDAWQKLTPPKLLFIAQAMANSSEALTPLKVPFEWLSKSSFSLLNGMDDMADLAQEIAAEDEFGAKAIAAFLRDVDVPISKMTVETLELPHVGSNALSKLFEKENKSINAAPTASKRTVLTHKTALGDADLSYEDESEGTKNLIGFWLPWVTKDPSYGAERLLIVDELDSSLHPKIVAALVEKHINSSVPSQLIFTTHDTHLMDAKLLRRDQFWITERDMNGATQLRSIHDFEGRESEDIEKRYYEGRYRGLPFVKRSA</sequence>
<dbReference type="EMBL" id="CP000529">
    <property type="protein sequence ID" value="ABM38838.1"/>
    <property type="molecule type" value="Genomic_DNA"/>
</dbReference>
<dbReference type="Pfam" id="PF13304">
    <property type="entry name" value="AAA_21"/>
    <property type="match status" value="2"/>
</dbReference>
<protein>
    <submittedName>
        <fullName evidence="2">ATPase-like protein</fullName>
    </submittedName>
</protein>
<proteinExistence type="predicted"/>
<dbReference type="InterPro" id="IPR003959">
    <property type="entry name" value="ATPase_AAA_core"/>
</dbReference>
<dbReference type="HOGENOM" id="CLU_046693_2_0_4"/>
<dbReference type="STRING" id="365044.Pnap_3541"/>
<gene>
    <name evidence="2" type="ordered locus">Pnap_3541</name>
</gene>
<dbReference type="GO" id="GO:0016887">
    <property type="term" value="F:ATP hydrolysis activity"/>
    <property type="evidence" value="ECO:0007669"/>
    <property type="project" value="InterPro"/>
</dbReference>
<dbReference type="Proteomes" id="UP000000644">
    <property type="component" value="Chromosome"/>
</dbReference>
<evidence type="ECO:0000313" key="3">
    <source>
        <dbReference type="Proteomes" id="UP000000644"/>
    </source>
</evidence>
<dbReference type="GO" id="GO:0005524">
    <property type="term" value="F:ATP binding"/>
    <property type="evidence" value="ECO:0007669"/>
    <property type="project" value="InterPro"/>
</dbReference>
<dbReference type="RefSeq" id="WP_011802909.1">
    <property type="nucleotide sequence ID" value="NC_008781.1"/>
</dbReference>
<evidence type="ECO:0000313" key="2">
    <source>
        <dbReference type="EMBL" id="ABM38838.1"/>
    </source>
</evidence>
<evidence type="ECO:0000259" key="1">
    <source>
        <dbReference type="Pfam" id="PF13304"/>
    </source>
</evidence>
<name>A1VT60_POLNA</name>
<dbReference type="PANTHER" id="PTHR40396">
    <property type="entry name" value="ATPASE-LIKE PROTEIN"/>
    <property type="match status" value="1"/>
</dbReference>
<reference evidence="3" key="1">
    <citation type="journal article" date="2009" name="Environ. Microbiol.">
        <title>The genome of Polaromonas naphthalenivorans strain CJ2, isolated from coal tar-contaminated sediment, reveals physiological and metabolic versatility and evolution through extensive horizontal gene transfer.</title>
        <authorList>
            <person name="Yagi J.M."/>
            <person name="Sims D."/>
            <person name="Brettin T."/>
            <person name="Bruce D."/>
            <person name="Madsen E.L."/>
        </authorList>
    </citation>
    <scope>NUCLEOTIDE SEQUENCE [LARGE SCALE GENOMIC DNA]</scope>
    <source>
        <strain evidence="3">CJ2</strain>
    </source>
</reference>
<feature type="domain" description="ATPase AAA-type core" evidence="1">
    <location>
        <begin position="286"/>
        <end position="371"/>
    </location>
</feature>
<dbReference type="OrthoDB" id="9809324at2"/>
<keyword evidence="3" id="KW-1185">Reference proteome</keyword>
<accession>A1VT60</accession>
<dbReference type="eggNOG" id="COG1106">
    <property type="taxonomic scope" value="Bacteria"/>
</dbReference>